<protein>
    <submittedName>
        <fullName evidence="1">Uncharacterized protein</fullName>
    </submittedName>
</protein>
<name>A0AAV4XF40_CAEEX</name>
<gene>
    <name evidence="1" type="ORF">CEXT_680331</name>
</gene>
<reference evidence="1 2" key="1">
    <citation type="submission" date="2021-06" db="EMBL/GenBank/DDBJ databases">
        <title>Caerostris extrusa draft genome.</title>
        <authorList>
            <person name="Kono N."/>
            <person name="Arakawa K."/>
        </authorList>
    </citation>
    <scope>NUCLEOTIDE SEQUENCE [LARGE SCALE GENOMIC DNA]</scope>
</reference>
<proteinExistence type="predicted"/>
<organism evidence="1 2">
    <name type="scientific">Caerostris extrusa</name>
    <name type="common">Bark spider</name>
    <name type="synonym">Caerostris bankana</name>
    <dbReference type="NCBI Taxonomy" id="172846"/>
    <lineage>
        <taxon>Eukaryota</taxon>
        <taxon>Metazoa</taxon>
        <taxon>Ecdysozoa</taxon>
        <taxon>Arthropoda</taxon>
        <taxon>Chelicerata</taxon>
        <taxon>Arachnida</taxon>
        <taxon>Araneae</taxon>
        <taxon>Araneomorphae</taxon>
        <taxon>Entelegynae</taxon>
        <taxon>Araneoidea</taxon>
        <taxon>Araneidae</taxon>
        <taxon>Caerostris</taxon>
    </lineage>
</organism>
<evidence type="ECO:0000313" key="1">
    <source>
        <dbReference type="EMBL" id="GIY93687.1"/>
    </source>
</evidence>
<sequence length="102" mass="11352">MGPVICTVNAYESLLRNQVIPTPSTSCVLGQNHFHARWNSSAHCKDSDATAEDVFRKRWNYQPSFSNNLGMQDLNPCDFCGLSKECLSVGVATARSNLKRML</sequence>
<dbReference type="EMBL" id="BPLR01017691">
    <property type="protein sequence ID" value="GIY93687.1"/>
    <property type="molecule type" value="Genomic_DNA"/>
</dbReference>
<dbReference type="AlphaFoldDB" id="A0AAV4XF40"/>
<accession>A0AAV4XF40</accession>
<dbReference type="Proteomes" id="UP001054945">
    <property type="component" value="Unassembled WGS sequence"/>
</dbReference>
<comment type="caution">
    <text evidence="1">The sequence shown here is derived from an EMBL/GenBank/DDBJ whole genome shotgun (WGS) entry which is preliminary data.</text>
</comment>
<evidence type="ECO:0000313" key="2">
    <source>
        <dbReference type="Proteomes" id="UP001054945"/>
    </source>
</evidence>
<keyword evidence="2" id="KW-1185">Reference proteome</keyword>